<dbReference type="AlphaFoldDB" id="A0A8H5HPJ5"/>
<keyword evidence="1" id="KW-0147">Chitin-binding</keyword>
<dbReference type="Proteomes" id="UP000518752">
    <property type="component" value="Unassembled WGS sequence"/>
</dbReference>
<dbReference type="PANTHER" id="PTHR34997:SF1">
    <property type="entry name" value="PEPTIDOGLYCAN-BINDING LYSIN DOMAIN"/>
    <property type="match status" value="1"/>
</dbReference>
<reference evidence="5 6" key="1">
    <citation type="journal article" date="2020" name="ISME J.">
        <title>Uncovering the hidden diversity of litter-decomposition mechanisms in mushroom-forming fungi.</title>
        <authorList>
            <person name="Floudas D."/>
            <person name="Bentzer J."/>
            <person name="Ahren D."/>
            <person name="Johansson T."/>
            <person name="Persson P."/>
            <person name="Tunlid A."/>
        </authorList>
    </citation>
    <scope>NUCLEOTIDE SEQUENCE [LARGE SCALE GENOMIC DNA]</scope>
    <source>
        <strain evidence="5 6">CBS 406.79</strain>
    </source>
</reference>
<dbReference type="InterPro" id="IPR036779">
    <property type="entry name" value="LysM_dom_sf"/>
</dbReference>
<dbReference type="CDD" id="cd00118">
    <property type="entry name" value="LysM"/>
    <property type="match status" value="2"/>
</dbReference>
<evidence type="ECO:0000313" key="5">
    <source>
        <dbReference type="EMBL" id="KAF5387193.1"/>
    </source>
</evidence>
<dbReference type="PROSITE" id="PS51782">
    <property type="entry name" value="LYSM"/>
    <property type="match status" value="2"/>
</dbReference>
<organism evidence="5 6">
    <name type="scientific">Collybiopsis confluens</name>
    <dbReference type="NCBI Taxonomy" id="2823264"/>
    <lineage>
        <taxon>Eukaryota</taxon>
        <taxon>Fungi</taxon>
        <taxon>Dikarya</taxon>
        <taxon>Basidiomycota</taxon>
        <taxon>Agaricomycotina</taxon>
        <taxon>Agaricomycetes</taxon>
        <taxon>Agaricomycetidae</taxon>
        <taxon>Agaricales</taxon>
        <taxon>Marasmiineae</taxon>
        <taxon>Omphalotaceae</taxon>
        <taxon>Collybiopsis</taxon>
    </lineage>
</organism>
<feature type="domain" description="LysM" evidence="4">
    <location>
        <begin position="25"/>
        <end position="71"/>
    </location>
</feature>
<dbReference type="Gene3D" id="3.10.350.10">
    <property type="entry name" value="LysM domain"/>
    <property type="match status" value="2"/>
</dbReference>
<dbReference type="GO" id="GO:0008061">
    <property type="term" value="F:chitin binding"/>
    <property type="evidence" value="ECO:0007669"/>
    <property type="project" value="UniProtKB-KW"/>
</dbReference>
<dbReference type="InterPro" id="IPR052210">
    <property type="entry name" value="LysM1-like"/>
</dbReference>
<comment type="caution">
    <text evidence="5">The sequence shown here is derived from an EMBL/GenBank/DDBJ whole genome shotgun (WGS) entry which is preliminary data.</text>
</comment>
<dbReference type="OrthoDB" id="5985073at2759"/>
<accession>A0A8H5HPJ5</accession>
<name>A0A8H5HPJ5_9AGAR</name>
<dbReference type="SMART" id="SM00257">
    <property type="entry name" value="LysM"/>
    <property type="match status" value="2"/>
</dbReference>
<evidence type="ECO:0000256" key="1">
    <source>
        <dbReference type="ARBA" id="ARBA00022669"/>
    </source>
</evidence>
<protein>
    <recommendedName>
        <fullName evidence="4">LysM domain-containing protein</fullName>
    </recommendedName>
</protein>
<evidence type="ECO:0000313" key="6">
    <source>
        <dbReference type="Proteomes" id="UP000518752"/>
    </source>
</evidence>
<evidence type="ECO:0000259" key="4">
    <source>
        <dbReference type="PROSITE" id="PS51782"/>
    </source>
</evidence>
<dbReference type="EMBL" id="JAACJN010000034">
    <property type="protein sequence ID" value="KAF5387193.1"/>
    <property type="molecule type" value="Genomic_DNA"/>
</dbReference>
<keyword evidence="3" id="KW-0732">Signal</keyword>
<gene>
    <name evidence="5" type="ORF">D9757_006843</name>
</gene>
<dbReference type="Pfam" id="PF01476">
    <property type="entry name" value="LysM"/>
    <property type="match status" value="2"/>
</dbReference>
<evidence type="ECO:0000256" key="2">
    <source>
        <dbReference type="ARBA" id="ARBA00023026"/>
    </source>
</evidence>
<dbReference type="SUPFAM" id="SSF54106">
    <property type="entry name" value="LysM domain"/>
    <property type="match status" value="2"/>
</dbReference>
<dbReference type="PANTHER" id="PTHR34997">
    <property type="entry name" value="AM15"/>
    <property type="match status" value="1"/>
</dbReference>
<keyword evidence="6" id="KW-1185">Reference proteome</keyword>
<dbReference type="InterPro" id="IPR018392">
    <property type="entry name" value="LysM"/>
</dbReference>
<evidence type="ECO:0000256" key="3">
    <source>
        <dbReference type="SAM" id="SignalP"/>
    </source>
</evidence>
<feature type="signal peptide" evidence="3">
    <location>
        <begin position="1"/>
        <end position="16"/>
    </location>
</feature>
<feature type="chain" id="PRO_5034776903" description="LysM domain-containing protein" evidence="3">
    <location>
        <begin position="17"/>
        <end position="140"/>
    </location>
</feature>
<proteinExistence type="predicted"/>
<keyword evidence="2" id="KW-0843">Virulence</keyword>
<feature type="domain" description="LysM" evidence="4">
    <location>
        <begin position="91"/>
        <end position="137"/>
    </location>
</feature>
<sequence>MFAHIALLTLVFGAIGANTQSCSGPPYTVVSGDTCANIAAKLGTTFQELEACNPSINADCTNLGIGQVLQTPGASSGGGGGGSGGCGACVQSYTVEPGDFCAKIAAEFGITLAQLQCANPQINAACTNLAIGASLCIPAA</sequence>